<dbReference type="AlphaFoldDB" id="A0A317T4P8"/>
<accession>A0A317T4P8</accession>
<feature type="compositionally biased region" description="Basic and acidic residues" evidence="2">
    <location>
        <begin position="96"/>
        <end position="110"/>
    </location>
</feature>
<dbReference type="STRING" id="42249.A0A317T4P8"/>
<dbReference type="InterPro" id="IPR037393">
    <property type="entry name" value="Bud22/SRFB1"/>
</dbReference>
<dbReference type="EMBL" id="PYWC01000001">
    <property type="protein sequence ID" value="PWW80757.1"/>
    <property type="molecule type" value="Genomic_DNA"/>
</dbReference>
<reference evidence="4 5" key="1">
    <citation type="submission" date="2018-03" db="EMBL/GenBank/DDBJ databases">
        <title>Genomes of Pezizomycetes fungi and the evolution of truffles.</title>
        <authorList>
            <person name="Murat C."/>
            <person name="Payen T."/>
            <person name="Noel B."/>
            <person name="Kuo A."/>
            <person name="Martin F.M."/>
        </authorList>
    </citation>
    <scope>NUCLEOTIDE SEQUENCE [LARGE SCALE GENOMIC DNA]</scope>
    <source>
        <strain evidence="4">091103-1</strain>
    </source>
</reference>
<feature type="domain" description="Bud22" evidence="3">
    <location>
        <begin position="18"/>
        <end position="159"/>
    </location>
</feature>
<name>A0A317T4P8_9PEZI</name>
<dbReference type="OrthoDB" id="3364872at2759"/>
<dbReference type="GO" id="GO:0005634">
    <property type="term" value="C:nucleus"/>
    <property type="evidence" value="ECO:0007669"/>
    <property type="project" value="TreeGrafter"/>
</dbReference>
<dbReference type="PANTHER" id="PTHR23325">
    <property type="entry name" value="SERUM RESPONSE FACTOR-BINDING"/>
    <property type="match status" value="1"/>
</dbReference>
<evidence type="ECO:0000256" key="2">
    <source>
        <dbReference type="SAM" id="MobiDB-lite"/>
    </source>
</evidence>
<dbReference type="GO" id="GO:0030686">
    <property type="term" value="C:90S preribosome"/>
    <property type="evidence" value="ECO:0007669"/>
    <property type="project" value="TreeGrafter"/>
</dbReference>
<feature type="compositionally biased region" description="Basic and acidic residues" evidence="2">
    <location>
        <begin position="11"/>
        <end position="30"/>
    </location>
</feature>
<protein>
    <submittedName>
        <fullName evidence="4">BUD22-domain-containing protein</fullName>
    </submittedName>
</protein>
<evidence type="ECO:0000313" key="4">
    <source>
        <dbReference type="EMBL" id="PWW80757.1"/>
    </source>
</evidence>
<keyword evidence="1" id="KW-0175">Coiled coil</keyword>
<keyword evidence="5" id="KW-1185">Reference proteome</keyword>
<feature type="compositionally biased region" description="Low complexity" evidence="2">
    <location>
        <begin position="48"/>
        <end position="58"/>
    </location>
</feature>
<dbReference type="GO" id="GO:0030490">
    <property type="term" value="P:maturation of SSU-rRNA"/>
    <property type="evidence" value="ECO:0007669"/>
    <property type="project" value="TreeGrafter"/>
</dbReference>
<dbReference type="Proteomes" id="UP000246991">
    <property type="component" value="Unassembled WGS sequence"/>
</dbReference>
<dbReference type="PANTHER" id="PTHR23325:SF1">
    <property type="entry name" value="SERUM RESPONSE FACTOR-BINDING PROTEIN 1"/>
    <property type="match status" value="1"/>
</dbReference>
<dbReference type="InterPro" id="IPR015158">
    <property type="entry name" value="Bud22_dom"/>
</dbReference>
<organism evidence="4 5">
    <name type="scientific">Tuber magnatum</name>
    <name type="common">white Piedmont truffle</name>
    <dbReference type="NCBI Taxonomy" id="42249"/>
    <lineage>
        <taxon>Eukaryota</taxon>
        <taxon>Fungi</taxon>
        <taxon>Dikarya</taxon>
        <taxon>Ascomycota</taxon>
        <taxon>Pezizomycotina</taxon>
        <taxon>Pezizomycetes</taxon>
        <taxon>Pezizales</taxon>
        <taxon>Tuberaceae</taxon>
        <taxon>Tuber</taxon>
    </lineage>
</organism>
<proteinExistence type="predicted"/>
<dbReference type="Pfam" id="PF09073">
    <property type="entry name" value="BUD22"/>
    <property type="match status" value="1"/>
</dbReference>
<evidence type="ECO:0000313" key="5">
    <source>
        <dbReference type="Proteomes" id="UP000246991"/>
    </source>
</evidence>
<gene>
    <name evidence="4" type="ORF">C7212DRAFT_355797</name>
</gene>
<evidence type="ECO:0000256" key="1">
    <source>
        <dbReference type="ARBA" id="ARBA00023054"/>
    </source>
</evidence>
<feature type="region of interest" description="Disordered" evidence="2">
    <location>
        <begin position="1"/>
        <end position="132"/>
    </location>
</feature>
<sequence>MARGGSDGEEEGKRKIEERLWRKEKDEGPKTKSGASTFLPTLLTGYISDSSTSTSSTTRPKRKKGPPEKKQRKNRMGQQARRALWAKKYGQNAAHLKQEAQRKEEREGGKEKKKKKEEGQTEGNLHPSWEAARKAREGEMVIVQEALKGGGGRRKVVFD</sequence>
<feature type="compositionally biased region" description="Basic residues" evidence="2">
    <location>
        <begin position="59"/>
        <end position="75"/>
    </location>
</feature>
<evidence type="ECO:0000259" key="3">
    <source>
        <dbReference type="Pfam" id="PF09073"/>
    </source>
</evidence>
<comment type="caution">
    <text evidence="4">The sequence shown here is derived from an EMBL/GenBank/DDBJ whole genome shotgun (WGS) entry which is preliminary data.</text>
</comment>